<gene>
    <name evidence="1" type="ORF">DWG24_17540</name>
</gene>
<dbReference type="AlphaFoldDB" id="A0AAE7D043"/>
<dbReference type="RefSeq" id="WP_168363454.1">
    <property type="nucleotide sequence ID" value="NZ_CP033622.1"/>
</dbReference>
<dbReference type="Pfam" id="PF13641">
    <property type="entry name" value="Glyco_tranf_2_3"/>
    <property type="match status" value="1"/>
</dbReference>
<dbReference type="PANTHER" id="PTHR43179">
    <property type="entry name" value="RHAMNOSYLTRANSFERASE WBBL"/>
    <property type="match status" value="1"/>
</dbReference>
<dbReference type="InterPro" id="IPR029044">
    <property type="entry name" value="Nucleotide-diphossugar_trans"/>
</dbReference>
<accession>A0AAE7D043</accession>
<dbReference type="PANTHER" id="PTHR43179:SF7">
    <property type="entry name" value="RHAMNOSYLTRANSFERASE WBBL"/>
    <property type="match status" value="1"/>
</dbReference>
<evidence type="ECO:0000313" key="1">
    <source>
        <dbReference type="EMBL" id="QIZ52418.1"/>
    </source>
</evidence>
<dbReference type="Gene3D" id="3.90.550.10">
    <property type="entry name" value="Spore Coat Polysaccharide Biosynthesis Protein SpsA, Chain A"/>
    <property type="match status" value="1"/>
</dbReference>
<dbReference type="EMBL" id="CP033622">
    <property type="protein sequence ID" value="QIZ52418.1"/>
    <property type="molecule type" value="Genomic_DNA"/>
</dbReference>
<proteinExistence type="predicted"/>
<sequence length="247" mass="28690">MLYISVVSHNSDALIIENDILSKLAEDFSVVLKCNTPATESLIEYTKKAAITLLDQNYGLGFAQNNNFVFDYCCKTLNMSDSDQFLVLNPDVLIDKNELTKLYTIVQQDKPDICTINLFKDKGKLQVEDSIKKFPSLLTPWIAMFTKSRPDTYDKSKINAPMCVDWAAGSFLLFQAGIYKRLNGFNERFFMYFEDVDICRRAKEKGLSIIYYPELKAVHLGAYSNRKIFSQHFKWYMRSYLRYHFTI</sequence>
<name>A0AAE7D043_9GAMM</name>
<reference evidence="1 2" key="1">
    <citation type="submission" date="2018-11" db="EMBL/GenBank/DDBJ databases">
        <title>Complete genome sequence of Dickeya zeae strain CE1 infecting Canna edulis Ker-Gawl. in China.</title>
        <authorList>
            <person name="Zhang J."/>
            <person name="Lin B."/>
            <person name="Shen H."/>
            <person name="Jiang S."/>
            <person name="Pu X."/>
            <person name="Sun D."/>
        </authorList>
    </citation>
    <scope>NUCLEOTIDE SEQUENCE [LARGE SCALE GENOMIC DNA]</scope>
    <source>
        <strain evidence="1 2">CE1</strain>
    </source>
</reference>
<dbReference type="SUPFAM" id="SSF53448">
    <property type="entry name" value="Nucleotide-diphospho-sugar transferases"/>
    <property type="match status" value="1"/>
</dbReference>
<organism evidence="1 2">
    <name type="scientific">Dickeya zeae</name>
    <dbReference type="NCBI Taxonomy" id="204042"/>
    <lineage>
        <taxon>Bacteria</taxon>
        <taxon>Pseudomonadati</taxon>
        <taxon>Pseudomonadota</taxon>
        <taxon>Gammaproteobacteria</taxon>
        <taxon>Enterobacterales</taxon>
        <taxon>Pectobacteriaceae</taxon>
        <taxon>Dickeya</taxon>
    </lineage>
</organism>
<dbReference type="Proteomes" id="UP000500801">
    <property type="component" value="Chromosome"/>
</dbReference>
<protein>
    <submittedName>
        <fullName evidence="1">Glycosyltransferase family 2 protein</fullName>
    </submittedName>
</protein>
<evidence type="ECO:0000313" key="2">
    <source>
        <dbReference type="Proteomes" id="UP000500801"/>
    </source>
</evidence>